<dbReference type="Proteomes" id="UP001595701">
    <property type="component" value="Unassembled WGS sequence"/>
</dbReference>
<feature type="domain" description="Respiratory nitrate reductase beta C-terminal" evidence="2">
    <location>
        <begin position="50"/>
        <end position="87"/>
    </location>
</feature>
<comment type="caution">
    <text evidence="3">The sequence shown here is derived from an EMBL/GenBank/DDBJ whole genome shotgun (WGS) entry which is preliminary data.</text>
</comment>
<reference evidence="4" key="1">
    <citation type="journal article" date="2019" name="Int. J. Syst. Evol. Microbiol.">
        <title>The Global Catalogue of Microorganisms (GCM) 10K type strain sequencing project: providing services to taxonomists for standard genome sequencing and annotation.</title>
        <authorList>
            <consortium name="The Broad Institute Genomics Platform"/>
            <consortium name="The Broad Institute Genome Sequencing Center for Infectious Disease"/>
            <person name="Wu L."/>
            <person name="Ma J."/>
        </authorList>
    </citation>
    <scope>NUCLEOTIDE SEQUENCE [LARGE SCALE GENOMIC DNA]</scope>
    <source>
        <strain evidence="4">CGMCC 4.7035</strain>
    </source>
</reference>
<evidence type="ECO:0000313" key="4">
    <source>
        <dbReference type="Proteomes" id="UP001595701"/>
    </source>
</evidence>
<evidence type="ECO:0000313" key="3">
    <source>
        <dbReference type="EMBL" id="MFC3572021.1"/>
    </source>
</evidence>
<dbReference type="Gene3D" id="1.10.3650.10">
    <property type="entry name" value="nitrate reductase domain like"/>
    <property type="match status" value="1"/>
</dbReference>
<protein>
    <recommendedName>
        <fullName evidence="2">Respiratory nitrate reductase beta C-terminal domain-containing protein</fullName>
    </recommendedName>
</protein>
<organism evidence="3 4">
    <name type="scientific">Streptomyces yaanensis</name>
    <dbReference type="NCBI Taxonomy" id="1142239"/>
    <lineage>
        <taxon>Bacteria</taxon>
        <taxon>Bacillati</taxon>
        <taxon>Actinomycetota</taxon>
        <taxon>Actinomycetes</taxon>
        <taxon>Kitasatosporales</taxon>
        <taxon>Streptomycetaceae</taxon>
        <taxon>Streptomyces</taxon>
    </lineage>
</organism>
<accession>A0ABV7S714</accession>
<feature type="region of interest" description="Disordered" evidence="1">
    <location>
        <begin position="30"/>
        <end position="52"/>
    </location>
</feature>
<evidence type="ECO:0000256" key="1">
    <source>
        <dbReference type="SAM" id="MobiDB-lite"/>
    </source>
</evidence>
<dbReference type="RefSeq" id="WP_386275578.1">
    <property type="nucleotide sequence ID" value="NZ_JBHRWR010000002.1"/>
</dbReference>
<sequence>MTTPRETAWRTPVVVKARAAVAASPRRTRPIPYEPYAPWSGRGRGGRRPGRPDHVFAAVTRLHIPLEYLAELSTAGDCEVVAGAHETHGAALVHARTHARRGR</sequence>
<gene>
    <name evidence="3" type="ORF">ACFOZ0_01690</name>
</gene>
<evidence type="ECO:0000259" key="2">
    <source>
        <dbReference type="Pfam" id="PF14711"/>
    </source>
</evidence>
<dbReference type="EMBL" id="JBHRWR010000002">
    <property type="protein sequence ID" value="MFC3572021.1"/>
    <property type="molecule type" value="Genomic_DNA"/>
</dbReference>
<name>A0ABV7S714_9ACTN</name>
<dbReference type="Pfam" id="PF14711">
    <property type="entry name" value="Nitr_red_bet_C"/>
    <property type="match status" value="1"/>
</dbReference>
<keyword evidence="4" id="KW-1185">Reference proteome</keyword>
<dbReference type="InterPro" id="IPR038262">
    <property type="entry name" value="Nitr_red_bet_C_sf"/>
</dbReference>
<proteinExistence type="predicted"/>
<dbReference type="InterPro" id="IPR029263">
    <property type="entry name" value="Nitr_red_bet_C"/>
</dbReference>